<dbReference type="EMBL" id="QPJU01000008">
    <property type="protein sequence ID" value="RCX08506.1"/>
    <property type="molecule type" value="Genomic_DNA"/>
</dbReference>
<dbReference type="AlphaFoldDB" id="A0A369AJQ0"/>
<accession>A0A369AJQ0</accession>
<protein>
    <recommendedName>
        <fullName evidence="3">ParE-like toxin of type II ParDE toxin-antitoxin system</fullName>
    </recommendedName>
</protein>
<comment type="caution">
    <text evidence="1">The sequence shown here is derived from an EMBL/GenBank/DDBJ whole genome shotgun (WGS) entry which is preliminary data.</text>
</comment>
<gene>
    <name evidence="1" type="ORF">DFR45_1084</name>
</gene>
<evidence type="ECO:0000313" key="1">
    <source>
        <dbReference type="EMBL" id="RCX08506.1"/>
    </source>
</evidence>
<dbReference type="RefSeq" id="WP_338324294.1">
    <property type="nucleotide sequence ID" value="NZ_QPJU01000008.1"/>
</dbReference>
<keyword evidence="2" id="KW-1185">Reference proteome</keyword>
<proteinExistence type="predicted"/>
<evidence type="ECO:0000313" key="2">
    <source>
        <dbReference type="Proteomes" id="UP000252174"/>
    </source>
</evidence>
<dbReference type="Proteomes" id="UP000252174">
    <property type="component" value="Unassembled WGS sequence"/>
</dbReference>
<evidence type="ECO:0008006" key="3">
    <source>
        <dbReference type="Google" id="ProtNLM"/>
    </source>
</evidence>
<sequence length="92" mass="10508">MTNRVTIKITANFERNLADIEQFLIEAEAPQAFDVLIDELLGTVLPNLEQFPNKFRQTFFQSCCGFSGGHQRHRRVEGQAGCWCGQFRCQIA</sequence>
<reference evidence="1 2" key="1">
    <citation type="submission" date="2018-07" db="EMBL/GenBank/DDBJ databases">
        <title>Genomic Encyclopedia of Type Strains, Phase IV (KMG-IV): sequencing the most valuable type-strain genomes for metagenomic binning, comparative biology and taxonomic classification.</title>
        <authorList>
            <person name="Goeker M."/>
        </authorList>
    </citation>
    <scope>NUCLEOTIDE SEQUENCE [LARGE SCALE GENOMIC DNA]</scope>
    <source>
        <strain evidence="1 2">DSM 100911</strain>
    </source>
</reference>
<organism evidence="1 2">
    <name type="scientific">Extensimonas vulgaris</name>
    <dbReference type="NCBI Taxonomy" id="1031594"/>
    <lineage>
        <taxon>Bacteria</taxon>
        <taxon>Pseudomonadati</taxon>
        <taxon>Pseudomonadota</taxon>
        <taxon>Betaproteobacteria</taxon>
        <taxon>Burkholderiales</taxon>
        <taxon>Comamonadaceae</taxon>
        <taxon>Extensimonas</taxon>
    </lineage>
</organism>
<name>A0A369AJQ0_9BURK</name>